<reference evidence="1" key="1">
    <citation type="submission" date="2024-03" db="EMBL/GenBank/DDBJ databases">
        <title>The Complete Genome of 'Candidatus Phytoplasma fraxini' AshY1 from the Ash Yellows Group.</title>
        <authorList>
            <person name="Boehm J.W."/>
            <person name="Huettel B."/>
            <person name="Schneider B."/>
            <person name="Kube M."/>
        </authorList>
    </citation>
    <scope>NUCLEOTIDE SEQUENCE [LARGE SCALE GENOMIC DNA]</scope>
    <source>
        <strain evidence="1">AshY1</strain>
    </source>
</reference>
<dbReference type="EMBL" id="CP146843">
    <property type="protein sequence ID" value="WYY26342.1"/>
    <property type="molecule type" value="Genomic_DNA"/>
</dbReference>
<keyword evidence="2" id="KW-1185">Reference proteome</keyword>
<evidence type="ECO:0000313" key="1">
    <source>
        <dbReference type="EMBL" id="WYY26342.1"/>
    </source>
</evidence>
<sequence length="91" mass="10999">MQDKNTIFKSQKKFQFFLDSAQLIKKGKYAFSQFNASIIIEIISQLFQYCNLTWEELFENKKTYHFHKIEKDQFNKCPFNSCRDLQDAIKK</sequence>
<evidence type="ECO:0000313" key="2">
    <source>
        <dbReference type="Proteomes" id="UP001484199"/>
    </source>
</evidence>
<proteinExistence type="predicted"/>
<organism evidence="1 2">
    <name type="scientific">Ash yellows phytoplasma</name>
    <dbReference type="NCBI Taxonomy" id="35780"/>
    <lineage>
        <taxon>Bacteria</taxon>
        <taxon>Bacillati</taxon>
        <taxon>Mycoplasmatota</taxon>
        <taxon>Mollicutes</taxon>
        <taxon>Acholeplasmatales</taxon>
        <taxon>Acholeplasmataceae</taxon>
        <taxon>Candidatus Phytoplasma</taxon>
        <taxon>16SrVII (Ash yellows group)</taxon>
    </lineage>
</organism>
<protein>
    <submittedName>
        <fullName evidence="1">Uncharacterized protein</fullName>
    </submittedName>
</protein>
<dbReference type="RefSeq" id="WP_341266753.1">
    <property type="nucleotide sequence ID" value="NZ_CP146843.1"/>
</dbReference>
<gene>
    <name evidence="1" type="ORF">AshY1_02070</name>
</gene>
<dbReference type="Proteomes" id="UP001484199">
    <property type="component" value="Chromosome"/>
</dbReference>
<name>A0ABZ2U9J5_ASHYP</name>
<accession>A0ABZ2U9J5</accession>